<comment type="caution">
    <text evidence="2">The sequence shown here is derived from an EMBL/GenBank/DDBJ whole genome shotgun (WGS) entry which is preliminary data.</text>
</comment>
<accession>A0ABD0QV52</accession>
<evidence type="ECO:0008006" key="4">
    <source>
        <dbReference type="Google" id="ProtNLM"/>
    </source>
</evidence>
<organism evidence="2 3">
    <name type="scientific">Cirrhinus mrigala</name>
    <name type="common">Mrigala</name>
    <dbReference type="NCBI Taxonomy" id="683832"/>
    <lineage>
        <taxon>Eukaryota</taxon>
        <taxon>Metazoa</taxon>
        <taxon>Chordata</taxon>
        <taxon>Craniata</taxon>
        <taxon>Vertebrata</taxon>
        <taxon>Euteleostomi</taxon>
        <taxon>Actinopterygii</taxon>
        <taxon>Neopterygii</taxon>
        <taxon>Teleostei</taxon>
        <taxon>Ostariophysi</taxon>
        <taxon>Cypriniformes</taxon>
        <taxon>Cyprinidae</taxon>
        <taxon>Labeoninae</taxon>
        <taxon>Labeonini</taxon>
        <taxon>Cirrhinus</taxon>
    </lineage>
</organism>
<sequence>MDTDSFLLALRRFAARRGKPYELLCDQGTNFCGGERELQEAFASLKPELQEQLAKQNIDPLTHRMLPTSEEHGREKSNLSSPPYKDLILPEE</sequence>
<dbReference type="EMBL" id="JAMKFB020000007">
    <property type="protein sequence ID" value="KAL0190071.1"/>
    <property type="molecule type" value="Genomic_DNA"/>
</dbReference>
<proteinExistence type="predicted"/>
<name>A0ABD0QV52_CIRMR</name>
<protein>
    <recommendedName>
        <fullName evidence="4">Integrase catalytic domain-containing protein</fullName>
    </recommendedName>
</protein>
<feature type="region of interest" description="Disordered" evidence="1">
    <location>
        <begin position="57"/>
        <end position="92"/>
    </location>
</feature>
<keyword evidence="3" id="KW-1185">Reference proteome</keyword>
<evidence type="ECO:0000256" key="1">
    <source>
        <dbReference type="SAM" id="MobiDB-lite"/>
    </source>
</evidence>
<dbReference type="PANTHER" id="PTHR47331">
    <property type="entry name" value="PHD-TYPE DOMAIN-CONTAINING PROTEIN"/>
    <property type="match status" value="1"/>
</dbReference>
<gene>
    <name evidence="2" type="ORF">M9458_017170</name>
</gene>
<dbReference type="AlphaFoldDB" id="A0ABD0QV52"/>
<feature type="non-terminal residue" evidence="2">
    <location>
        <position position="92"/>
    </location>
</feature>
<dbReference type="InterPro" id="IPR036397">
    <property type="entry name" value="RNaseH_sf"/>
</dbReference>
<evidence type="ECO:0000313" key="3">
    <source>
        <dbReference type="Proteomes" id="UP001529510"/>
    </source>
</evidence>
<evidence type="ECO:0000313" key="2">
    <source>
        <dbReference type="EMBL" id="KAL0190071.1"/>
    </source>
</evidence>
<dbReference type="PANTHER" id="PTHR47331:SF1">
    <property type="entry name" value="GAG-LIKE PROTEIN"/>
    <property type="match status" value="1"/>
</dbReference>
<dbReference type="Gene3D" id="3.30.420.10">
    <property type="entry name" value="Ribonuclease H-like superfamily/Ribonuclease H"/>
    <property type="match status" value="1"/>
</dbReference>
<reference evidence="2 3" key="1">
    <citation type="submission" date="2024-05" db="EMBL/GenBank/DDBJ databases">
        <title>Genome sequencing and assembly of Indian major carp, Cirrhinus mrigala (Hamilton, 1822).</title>
        <authorList>
            <person name="Mohindra V."/>
            <person name="Chowdhury L.M."/>
            <person name="Lal K."/>
            <person name="Jena J.K."/>
        </authorList>
    </citation>
    <scope>NUCLEOTIDE SEQUENCE [LARGE SCALE GENOMIC DNA]</scope>
    <source>
        <strain evidence="2">CM1030</strain>
        <tissue evidence="2">Blood</tissue>
    </source>
</reference>
<dbReference type="Proteomes" id="UP001529510">
    <property type="component" value="Unassembled WGS sequence"/>
</dbReference>